<dbReference type="EMBL" id="WBMT01000004">
    <property type="protein sequence ID" value="KAB2350169.1"/>
    <property type="molecule type" value="Genomic_DNA"/>
</dbReference>
<keyword evidence="1" id="KW-0732">Signal</keyword>
<dbReference type="Proteomes" id="UP000468735">
    <property type="component" value="Unassembled WGS sequence"/>
</dbReference>
<dbReference type="RefSeq" id="WP_151559832.1">
    <property type="nucleotide sequence ID" value="NZ_WBMT01000004.1"/>
</dbReference>
<dbReference type="AlphaFoldDB" id="A0A6H9YYE0"/>
<keyword evidence="3" id="KW-1185">Reference proteome</keyword>
<feature type="chain" id="PRO_5039004254" evidence="1">
    <location>
        <begin position="23"/>
        <end position="65"/>
    </location>
</feature>
<feature type="signal peptide" evidence="1">
    <location>
        <begin position="1"/>
        <end position="22"/>
    </location>
</feature>
<reference evidence="2 3" key="1">
    <citation type="submission" date="2019-09" db="EMBL/GenBank/DDBJ databases">
        <title>Actinomadura physcomitrii sp. nov., a novel actinomycete isolated from moss [Physcomitrium sphaericum (Ludw) Fuernr].</title>
        <authorList>
            <person name="Zhuang X."/>
            <person name="Liu C."/>
        </authorList>
    </citation>
    <scope>NUCLEOTIDE SEQUENCE [LARGE SCALE GENOMIC DNA]</scope>
    <source>
        <strain evidence="2 3">HMC1</strain>
    </source>
</reference>
<evidence type="ECO:0000256" key="1">
    <source>
        <dbReference type="SAM" id="SignalP"/>
    </source>
</evidence>
<proteinExistence type="predicted"/>
<gene>
    <name evidence="2" type="ORF">F8566_10265</name>
</gene>
<organism evidence="2 3">
    <name type="scientific">Actinomadura rudentiformis</name>
    <dbReference type="NCBI Taxonomy" id="359158"/>
    <lineage>
        <taxon>Bacteria</taxon>
        <taxon>Bacillati</taxon>
        <taxon>Actinomycetota</taxon>
        <taxon>Actinomycetes</taxon>
        <taxon>Streptosporangiales</taxon>
        <taxon>Thermomonosporaceae</taxon>
        <taxon>Actinomadura</taxon>
    </lineage>
</organism>
<sequence length="65" mass="6563">MRRIARLLAITVTALATTALTGAPGLAEANADVEIQVQGQNVGIYDLTISTDAPGPDVSAQVSVG</sequence>
<evidence type="ECO:0000313" key="2">
    <source>
        <dbReference type="EMBL" id="KAB2350169.1"/>
    </source>
</evidence>
<protein>
    <submittedName>
        <fullName evidence="2">Uncharacterized protein</fullName>
    </submittedName>
</protein>
<accession>A0A6H9YYE0</accession>
<evidence type="ECO:0000313" key="3">
    <source>
        <dbReference type="Proteomes" id="UP000468735"/>
    </source>
</evidence>
<comment type="caution">
    <text evidence="2">The sequence shown here is derived from an EMBL/GenBank/DDBJ whole genome shotgun (WGS) entry which is preliminary data.</text>
</comment>
<name>A0A6H9YYE0_9ACTN</name>